<accession>A0A951IS45</accession>
<evidence type="ECO:0000313" key="1">
    <source>
        <dbReference type="EMBL" id="MBW3466865.1"/>
    </source>
</evidence>
<sequence length="184" mass="21365">MSKIDEHRADIISKNLELIMEETDLTIDGIVEFTDVSKPTIDRALLKLSNISPNKLKEIAVSFGLISSQLSNKYPVKTSHLSKLKKLIDFKTDSSSNPKYFISKSKKHNAHNFVKDQLLNDAYFKEERRLSDIKRRLKDSQDYIKTFTDSALEQAVKRIAEKFEWFKVSRKSPKGKVFYYQVVK</sequence>
<dbReference type="EMBL" id="RPHB01000002">
    <property type="protein sequence ID" value="MBW3466865.1"/>
    <property type="molecule type" value="Genomic_DNA"/>
</dbReference>
<evidence type="ECO:0000313" key="2">
    <source>
        <dbReference type="Proteomes" id="UP000727490"/>
    </source>
</evidence>
<dbReference type="Proteomes" id="UP000727490">
    <property type="component" value="Unassembled WGS sequence"/>
</dbReference>
<keyword evidence="2" id="KW-1185">Reference proteome</keyword>
<protein>
    <submittedName>
        <fullName evidence="1">Uncharacterized protein</fullName>
    </submittedName>
</protein>
<dbReference type="RefSeq" id="WP_219287081.1">
    <property type="nucleotide sequence ID" value="NZ_RPHB01000002.1"/>
</dbReference>
<gene>
    <name evidence="1" type="ORF">EGN73_03445</name>
</gene>
<dbReference type="AlphaFoldDB" id="A0A951IS45"/>
<reference evidence="1 2" key="1">
    <citation type="journal article" date="2020" name="Syst. Appl. Microbiol.">
        <title>Arthrospiribacter ruber gen. nov., sp. nov., a novel bacterium isolated from Arthrospira cultures.</title>
        <authorList>
            <person name="Waleron M."/>
            <person name="Misztak A."/>
            <person name="Waleron M.M."/>
            <person name="Furmaniak M."/>
            <person name="Mrozik A."/>
            <person name="Waleron K."/>
        </authorList>
    </citation>
    <scope>NUCLEOTIDE SEQUENCE [LARGE SCALE GENOMIC DNA]</scope>
    <source>
        <strain evidence="1 2">DPMB0001</strain>
    </source>
</reference>
<proteinExistence type="predicted"/>
<comment type="caution">
    <text evidence="1">The sequence shown here is derived from an EMBL/GenBank/DDBJ whole genome shotgun (WGS) entry which is preliminary data.</text>
</comment>
<name>A0A951IS45_9BACT</name>
<organism evidence="1 2">
    <name type="scientific">Arthrospiribacter ruber</name>
    <dbReference type="NCBI Taxonomy" id="2487934"/>
    <lineage>
        <taxon>Bacteria</taxon>
        <taxon>Pseudomonadati</taxon>
        <taxon>Bacteroidota</taxon>
        <taxon>Cytophagia</taxon>
        <taxon>Cytophagales</taxon>
        <taxon>Cyclobacteriaceae</taxon>
        <taxon>Arthrospiribacter</taxon>
    </lineage>
</organism>